<feature type="compositionally biased region" description="Basic and acidic residues" evidence="1">
    <location>
        <begin position="23"/>
        <end position="32"/>
    </location>
</feature>
<gene>
    <name evidence="2" type="ORF">S03H2_00259</name>
</gene>
<organism evidence="2">
    <name type="scientific">marine sediment metagenome</name>
    <dbReference type="NCBI Taxonomy" id="412755"/>
    <lineage>
        <taxon>unclassified sequences</taxon>
        <taxon>metagenomes</taxon>
        <taxon>ecological metagenomes</taxon>
    </lineage>
</organism>
<dbReference type="AlphaFoldDB" id="X1F8Y7"/>
<dbReference type="EMBL" id="BARU01000033">
    <property type="protein sequence ID" value="GAH25869.1"/>
    <property type="molecule type" value="Genomic_DNA"/>
</dbReference>
<evidence type="ECO:0000313" key="2">
    <source>
        <dbReference type="EMBL" id="GAH25869.1"/>
    </source>
</evidence>
<proteinExistence type="predicted"/>
<feature type="region of interest" description="Disordered" evidence="1">
    <location>
        <begin position="1"/>
        <end position="32"/>
    </location>
</feature>
<protein>
    <submittedName>
        <fullName evidence="2">Uncharacterized protein</fullName>
    </submittedName>
</protein>
<feature type="compositionally biased region" description="Basic and acidic residues" evidence="1">
    <location>
        <begin position="1"/>
        <end position="14"/>
    </location>
</feature>
<reference evidence="2" key="1">
    <citation type="journal article" date="2014" name="Front. Microbiol.">
        <title>High frequency of phylogenetically diverse reductive dehalogenase-homologous genes in deep subseafloor sedimentary metagenomes.</title>
        <authorList>
            <person name="Kawai M."/>
            <person name="Futagami T."/>
            <person name="Toyoda A."/>
            <person name="Takaki Y."/>
            <person name="Nishi S."/>
            <person name="Hori S."/>
            <person name="Arai W."/>
            <person name="Tsubouchi T."/>
            <person name="Morono Y."/>
            <person name="Uchiyama I."/>
            <person name="Ito T."/>
            <person name="Fujiyama A."/>
            <person name="Inagaki F."/>
            <person name="Takami H."/>
        </authorList>
    </citation>
    <scope>NUCLEOTIDE SEQUENCE</scope>
    <source>
        <strain evidence="2">Expedition CK06-06</strain>
    </source>
</reference>
<name>X1F8Y7_9ZZZZ</name>
<accession>X1F8Y7</accession>
<evidence type="ECO:0000256" key="1">
    <source>
        <dbReference type="SAM" id="MobiDB-lite"/>
    </source>
</evidence>
<comment type="caution">
    <text evidence="2">The sequence shown here is derived from an EMBL/GenBank/DDBJ whole genome shotgun (WGS) entry which is preliminary data.</text>
</comment>
<feature type="non-terminal residue" evidence="2">
    <location>
        <position position="1"/>
    </location>
</feature>
<sequence length="32" mass="3839">IDNQGRVDLRKMDSDENNIENNDIDKKNEKYD</sequence>